<dbReference type="PRINTS" id="PR00502">
    <property type="entry name" value="NUDIXFAMILY"/>
</dbReference>
<dbReference type="OrthoDB" id="9804442at2"/>
<keyword evidence="3 5" id="KW-0378">Hydrolase</keyword>
<dbReference type="PANTHER" id="PTHR43046:SF12">
    <property type="entry name" value="GDP-MANNOSE MANNOSYL HYDROLASE"/>
    <property type="match status" value="1"/>
</dbReference>
<comment type="caution">
    <text evidence="7">The sequence shown here is derived from an EMBL/GenBank/DDBJ whole genome shotgun (WGS) entry which is preliminary data.</text>
</comment>
<dbReference type="PROSITE" id="PS51462">
    <property type="entry name" value="NUDIX"/>
    <property type="match status" value="1"/>
</dbReference>
<dbReference type="Pfam" id="PF00293">
    <property type="entry name" value="NUDIX"/>
    <property type="match status" value="1"/>
</dbReference>
<evidence type="ECO:0000313" key="7">
    <source>
        <dbReference type="EMBL" id="KTR10364.1"/>
    </source>
</evidence>
<dbReference type="PATRIC" id="fig|33881.3.peg.3348"/>
<dbReference type="RefSeq" id="WP_058724385.1">
    <property type="nucleotide sequence ID" value="NZ_LDQC01000009.1"/>
</dbReference>
<gene>
    <name evidence="7" type="ORF">NS184_01525</name>
</gene>
<evidence type="ECO:0000313" key="8">
    <source>
        <dbReference type="Proteomes" id="UP000078252"/>
    </source>
</evidence>
<evidence type="ECO:0000259" key="6">
    <source>
        <dbReference type="PROSITE" id="PS51462"/>
    </source>
</evidence>
<name>A0A175S1J2_9MICO</name>
<dbReference type="EMBL" id="LDQC01000009">
    <property type="protein sequence ID" value="KTR10364.1"/>
    <property type="molecule type" value="Genomic_DNA"/>
</dbReference>
<dbReference type="PANTHER" id="PTHR43046">
    <property type="entry name" value="GDP-MANNOSE MANNOSYL HYDROLASE"/>
    <property type="match status" value="1"/>
</dbReference>
<evidence type="ECO:0000256" key="3">
    <source>
        <dbReference type="ARBA" id="ARBA00022801"/>
    </source>
</evidence>
<dbReference type="STRING" id="33881.NS184_01525"/>
<keyword evidence="4" id="KW-0460">Magnesium</keyword>
<accession>A0A175S1J2</accession>
<dbReference type="PROSITE" id="PS00893">
    <property type="entry name" value="NUDIX_BOX"/>
    <property type="match status" value="1"/>
</dbReference>
<dbReference type="SUPFAM" id="SSF55811">
    <property type="entry name" value="Nudix"/>
    <property type="match status" value="1"/>
</dbReference>
<dbReference type="InterPro" id="IPR020476">
    <property type="entry name" value="Nudix_hydrolase"/>
</dbReference>
<organism evidence="7 8">
    <name type="scientific">Curtobacterium luteum</name>
    <dbReference type="NCBI Taxonomy" id="33881"/>
    <lineage>
        <taxon>Bacteria</taxon>
        <taxon>Bacillati</taxon>
        <taxon>Actinomycetota</taxon>
        <taxon>Actinomycetes</taxon>
        <taxon>Micrococcales</taxon>
        <taxon>Microbacteriaceae</taxon>
        <taxon>Curtobacterium</taxon>
    </lineage>
</organism>
<dbReference type="InterPro" id="IPR000086">
    <property type="entry name" value="NUDIX_hydrolase_dom"/>
</dbReference>
<evidence type="ECO:0000256" key="4">
    <source>
        <dbReference type="ARBA" id="ARBA00022842"/>
    </source>
</evidence>
<evidence type="ECO:0000256" key="1">
    <source>
        <dbReference type="ARBA" id="ARBA00001946"/>
    </source>
</evidence>
<comment type="cofactor">
    <cofactor evidence="1">
        <name>Mg(2+)</name>
        <dbReference type="ChEBI" id="CHEBI:18420"/>
    </cofactor>
</comment>
<evidence type="ECO:0000256" key="5">
    <source>
        <dbReference type="RuleBase" id="RU003476"/>
    </source>
</evidence>
<reference evidence="7 8" key="1">
    <citation type="journal article" date="2016" name="Front. Microbiol.">
        <title>Genomic Resource of Rice Seed Associated Bacteria.</title>
        <authorList>
            <person name="Midha S."/>
            <person name="Bansal K."/>
            <person name="Sharma S."/>
            <person name="Kumar N."/>
            <person name="Patil P.P."/>
            <person name="Chaudhry V."/>
            <person name="Patil P.B."/>
        </authorList>
    </citation>
    <scope>NUCLEOTIDE SEQUENCE [LARGE SCALE GENOMIC DNA]</scope>
    <source>
        <strain evidence="7 8">NS184</strain>
    </source>
</reference>
<proteinExistence type="inferred from homology"/>
<feature type="domain" description="Nudix hydrolase" evidence="6">
    <location>
        <begin position="6"/>
        <end position="146"/>
    </location>
</feature>
<protein>
    <submittedName>
        <fullName evidence="7">DNA mismatch repair protein MutT</fullName>
    </submittedName>
</protein>
<dbReference type="Gene3D" id="3.90.79.10">
    <property type="entry name" value="Nucleoside Triphosphate Pyrophosphohydrolase"/>
    <property type="match status" value="1"/>
</dbReference>
<comment type="similarity">
    <text evidence="2 5">Belongs to the Nudix hydrolase family.</text>
</comment>
<dbReference type="AlphaFoldDB" id="A0A175S1J2"/>
<dbReference type="CDD" id="cd04685">
    <property type="entry name" value="NUDIX_Hydrolase"/>
    <property type="match status" value="1"/>
</dbReference>
<dbReference type="InterPro" id="IPR020084">
    <property type="entry name" value="NUDIX_hydrolase_CS"/>
</dbReference>
<dbReference type="GO" id="GO:0016787">
    <property type="term" value="F:hydrolase activity"/>
    <property type="evidence" value="ECO:0007669"/>
    <property type="project" value="UniProtKB-KW"/>
</dbReference>
<dbReference type="InterPro" id="IPR015797">
    <property type="entry name" value="NUDIX_hydrolase-like_dom_sf"/>
</dbReference>
<evidence type="ECO:0000256" key="2">
    <source>
        <dbReference type="ARBA" id="ARBA00005582"/>
    </source>
</evidence>
<sequence>MTAKPGLRRTSRILLLDPDGRVFLMDTRAPSSDGFHRWITPGGGVDPGESHRDAAVRELREETGIVVADPGESVWSQDFDVTWDQADHDRGHAEFYVVHTDGFELDDSGWTDDERVDIVASRWWTADELASTEESFEPAELPDLVRRAASGG</sequence>
<dbReference type="Proteomes" id="UP000078252">
    <property type="component" value="Unassembled WGS sequence"/>
</dbReference>